<feature type="transmembrane region" description="Helical" evidence="2">
    <location>
        <begin position="161"/>
        <end position="178"/>
    </location>
</feature>
<evidence type="ECO:0000256" key="1">
    <source>
        <dbReference type="SAM" id="MobiDB-lite"/>
    </source>
</evidence>
<feature type="transmembrane region" description="Helical" evidence="2">
    <location>
        <begin position="288"/>
        <end position="306"/>
    </location>
</feature>
<keyword evidence="2" id="KW-0472">Membrane</keyword>
<dbReference type="GeneID" id="17257734"/>
<organism evidence="3 4">
    <name type="scientific">Emiliania huxleyi (strain CCMP1516)</name>
    <dbReference type="NCBI Taxonomy" id="280463"/>
    <lineage>
        <taxon>Eukaryota</taxon>
        <taxon>Haptista</taxon>
        <taxon>Haptophyta</taxon>
        <taxon>Prymnesiophyceae</taxon>
        <taxon>Isochrysidales</taxon>
        <taxon>Noelaerhabdaceae</taxon>
        <taxon>Emiliania</taxon>
    </lineage>
</organism>
<evidence type="ECO:0000256" key="2">
    <source>
        <dbReference type="SAM" id="Phobius"/>
    </source>
</evidence>
<reference evidence="4" key="1">
    <citation type="journal article" date="2013" name="Nature">
        <title>Pan genome of the phytoplankton Emiliania underpins its global distribution.</title>
        <authorList>
            <person name="Read B.A."/>
            <person name="Kegel J."/>
            <person name="Klute M.J."/>
            <person name="Kuo A."/>
            <person name="Lefebvre S.C."/>
            <person name="Maumus F."/>
            <person name="Mayer C."/>
            <person name="Miller J."/>
            <person name="Monier A."/>
            <person name="Salamov A."/>
            <person name="Young J."/>
            <person name="Aguilar M."/>
            <person name="Claverie J.M."/>
            <person name="Frickenhaus S."/>
            <person name="Gonzalez K."/>
            <person name="Herman E.K."/>
            <person name="Lin Y.C."/>
            <person name="Napier J."/>
            <person name="Ogata H."/>
            <person name="Sarno A.F."/>
            <person name="Shmutz J."/>
            <person name="Schroeder D."/>
            <person name="de Vargas C."/>
            <person name="Verret F."/>
            <person name="von Dassow P."/>
            <person name="Valentin K."/>
            <person name="Van de Peer Y."/>
            <person name="Wheeler G."/>
            <person name="Dacks J.B."/>
            <person name="Delwiche C.F."/>
            <person name="Dyhrman S.T."/>
            <person name="Glockner G."/>
            <person name="John U."/>
            <person name="Richards T."/>
            <person name="Worden A.Z."/>
            <person name="Zhang X."/>
            <person name="Grigoriev I.V."/>
            <person name="Allen A.E."/>
            <person name="Bidle K."/>
            <person name="Borodovsky M."/>
            <person name="Bowler C."/>
            <person name="Brownlee C."/>
            <person name="Cock J.M."/>
            <person name="Elias M."/>
            <person name="Gladyshev V.N."/>
            <person name="Groth M."/>
            <person name="Guda C."/>
            <person name="Hadaegh A."/>
            <person name="Iglesias-Rodriguez M.D."/>
            <person name="Jenkins J."/>
            <person name="Jones B.M."/>
            <person name="Lawson T."/>
            <person name="Leese F."/>
            <person name="Lindquist E."/>
            <person name="Lobanov A."/>
            <person name="Lomsadze A."/>
            <person name="Malik S.B."/>
            <person name="Marsh M.E."/>
            <person name="Mackinder L."/>
            <person name="Mock T."/>
            <person name="Mueller-Roeber B."/>
            <person name="Pagarete A."/>
            <person name="Parker M."/>
            <person name="Probert I."/>
            <person name="Quesneville H."/>
            <person name="Raines C."/>
            <person name="Rensing S.A."/>
            <person name="Riano-Pachon D.M."/>
            <person name="Richier S."/>
            <person name="Rokitta S."/>
            <person name="Shiraiwa Y."/>
            <person name="Soanes D.M."/>
            <person name="van der Giezen M."/>
            <person name="Wahlund T.M."/>
            <person name="Williams B."/>
            <person name="Wilson W."/>
            <person name="Wolfe G."/>
            <person name="Wurch L.L."/>
        </authorList>
    </citation>
    <scope>NUCLEOTIDE SEQUENCE</scope>
</reference>
<dbReference type="HOGENOM" id="CLU_584534_0_0_1"/>
<reference evidence="3" key="2">
    <citation type="submission" date="2024-10" db="UniProtKB">
        <authorList>
            <consortium name="EnsemblProtists"/>
        </authorList>
    </citation>
    <scope>IDENTIFICATION</scope>
</reference>
<proteinExistence type="predicted"/>
<name>A0A0D3IJX0_EMIH1</name>
<feature type="compositionally biased region" description="Acidic residues" evidence="1">
    <location>
        <begin position="16"/>
        <end position="27"/>
    </location>
</feature>
<keyword evidence="2" id="KW-0812">Transmembrane</keyword>
<keyword evidence="4" id="KW-1185">Reference proteome</keyword>
<feature type="region of interest" description="Disordered" evidence="1">
    <location>
        <begin position="449"/>
        <end position="468"/>
    </location>
</feature>
<dbReference type="AlphaFoldDB" id="A0A0D3IJX0"/>
<feature type="region of interest" description="Disordered" evidence="1">
    <location>
        <begin position="1"/>
        <end position="42"/>
    </location>
</feature>
<protein>
    <submittedName>
        <fullName evidence="3">Uncharacterized protein</fullName>
    </submittedName>
</protein>
<feature type="transmembrane region" description="Helical" evidence="2">
    <location>
        <begin position="198"/>
        <end position="217"/>
    </location>
</feature>
<dbReference type="RefSeq" id="XP_005763984.1">
    <property type="nucleotide sequence ID" value="XM_005763927.1"/>
</dbReference>
<evidence type="ECO:0000313" key="3">
    <source>
        <dbReference type="EnsemblProtists" id="EOD11555"/>
    </source>
</evidence>
<evidence type="ECO:0000313" key="4">
    <source>
        <dbReference type="Proteomes" id="UP000013827"/>
    </source>
</evidence>
<dbReference type="KEGG" id="ehx:EMIHUDRAFT_214374"/>
<dbReference type="Proteomes" id="UP000013827">
    <property type="component" value="Unassembled WGS sequence"/>
</dbReference>
<feature type="transmembrane region" description="Helical" evidence="2">
    <location>
        <begin position="254"/>
        <end position="276"/>
    </location>
</feature>
<sequence length="468" mass="49099">MKTGLLPENKSRGSSSDDDAMGDEQAMEYDGRQPAASEAEPSAAAEQRCGCSDAKTIEVIAVGQNVLAVILARAWADLLFEVAMPIASGIPLHATTTCAFDLRCLAVILTLGALANQVCVGHCFVKGPIVSLMPAVVGMTTSGTVTPSALKCRDDESNGDLLFALYYLAFALLLFATLNELKRRLTEPGDKNLARRYAVGITTLASNFLALSSAAILNATSKSELAFNAPEYLAAYTAGLVTEVRLPDPALCQAMWAMAAFLWLPRVLASLSPLLSQRPVFFDFAIKLFAFYVAFQILNAILTTIAVSQQTSVVVSSGDAPILEKAALAVSMALLAVMRALLPSSGQKVGLGAIAAPGPGAFVEHTIGMSLGWSWHPFIKALFLGSCALLADAEARAHAEEAEEEEVEAGAVLLYTLAATVCAGRLYFWLWHLAAARRTREAEGAADAGFTADSADAGDGGDDGGGGE</sequence>
<accession>A0A0D3IJX0</accession>
<dbReference type="EnsemblProtists" id="EOD11555">
    <property type="protein sequence ID" value="EOD11555"/>
    <property type="gene ID" value="EMIHUDRAFT_214374"/>
</dbReference>
<dbReference type="PaxDb" id="2903-EOD11555"/>
<keyword evidence="2" id="KW-1133">Transmembrane helix</keyword>
<feature type="transmembrane region" description="Helical" evidence="2">
    <location>
        <begin position="326"/>
        <end position="342"/>
    </location>
</feature>